<dbReference type="Pfam" id="PF14497">
    <property type="entry name" value="GST_C_3"/>
    <property type="match status" value="1"/>
</dbReference>
<feature type="domain" description="GST N-terminal" evidence="1">
    <location>
        <begin position="2"/>
        <end position="79"/>
    </location>
</feature>
<dbReference type="FunFam" id="1.20.1050.10:FF:000076">
    <property type="entry name" value="Probable glutathione S-transferase gst-36"/>
    <property type="match status" value="1"/>
</dbReference>
<dbReference type="GO" id="GO:0006749">
    <property type="term" value="P:glutathione metabolic process"/>
    <property type="evidence" value="ECO:0007669"/>
    <property type="project" value="TreeGrafter"/>
</dbReference>
<sequence length="209" mass="23932">MPTYKLYYFQGRGRAEHIRQIFKLAGKEFENVQLTQESWPSHKDDMPLNQVPVVEVDGVKIGQTLAISRFLGRQFGMAGKTDIENAKIDMLGDLIQDMSVADGIKQWPYVLLGMMPDKKEDFFREKVRPALEQFAPLVEKFLLENGNNLLVGDNVSWVDVFAAEYFSKFIDFGEKDCLEAFPRILELIARIHNIPAIKKHIEERPASLA</sequence>
<proteinExistence type="predicted"/>
<dbReference type="GO" id="GO:0004364">
    <property type="term" value="F:glutathione transferase activity"/>
    <property type="evidence" value="ECO:0007669"/>
    <property type="project" value="TreeGrafter"/>
</dbReference>
<dbReference type="EMBL" id="AZBU02000002">
    <property type="protein sequence ID" value="TKR92810.1"/>
    <property type="molecule type" value="Genomic_DNA"/>
</dbReference>
<name>A0A4U5P9J3_STECR</name>
<dbReference type="AlphaFoldDB" id="A0A4U5P9J3"/>
<dbReference type="Pfam" id="PF02798">
    <property type="entry name" value="GST_N"/>
    <property type="match status" value="1"/>
</dbReference>
<dbReference type="InterPro" id="IPR036282">
    <property type="entry name" value="Glutathione-S-Trfase_C_sf"/>
</dbReference>
<dbReference type="InterPro" id="IPR010987">
    <property type="entry name" value="Glutathione-S-Trfase_C-like"/>
</dbReference>
<evidence type="ECO:0000313" key="3">
    <source>
        <dbReference type="EMBL" id="TKR92810.1"/>
    </source>
</evidence>
<organism evidence="3 4">
    <name type="scientific">Steinernema carpocapsae</name>
    <name type="common">Entomopathogenic nematode</name>
    <dbReference type="NCBI Taxonomy" id="34508"/>
    <lineage>
        <taxon>Eukaryota</taxon>
        <taxon>Metazoa</taxon>
        <taxon>Ecdysozoa</taxon>
        <taxon>Nematoda</taxon>
        <taxon>Chromadorea</taxon>
        <taxon>Rhabditida</taxon>
        <taxon>Tylenchina</taxon>
        <taxon>Panagrolaimomorpha</taxon>
        <taxon>Strongyloidoidea</taxon>
        <taxon>Steinernematidae</taxon>
        <taxon>Steinernema</taxon>
    </lineage>
</organism>
<dbReference type="CDD" id="cd03192">
    <property type="entry name" value="GST_C_Sigma_like"/>
    <property type="match status" value="1"/>
</dbReference>
<dbReference type="STRING" id="34508.A0A4U5P9J3"/>
<evidence type="ECO:0000259" key="1">
    <source>
        <dbReference type="PROSITE" id="PS50404"/>
    </source>
</evidence>
<reference evidence="3 4" key="2">
    <citation type="journal article" date="2019" name="G3 (Bethesda)">
        <title>Hybrid Assembly of the Genome of the Entomopathogenic Nematode Steinernema carpocapsae Identifies the X-Chromosome.</title>
        <authorList>
            <person name="Serra L."/>
            <person name="Macchietto M."/>
            <person name="Macias-Munoz A."/>
            <person name="McGill C.J."/>
            <person name="Rodriguez I.M."/>
            <person name="Rodriguez B."/>
            <person name="Murad R."/>
            <person name="Mortazavi A."/>
        </authorList>
    </citation>
    <scope>NUCLEOTIDE SEQUENCE [LARGE SCALE GENOMIC DNA]</scope>
    <source>
        <strain evidence="3 4">ALL</strain>
    </source>
</reference>
<dbReference type="Gene3D" id="1.20.1050.10">
    <property type="match status" value="1"/>
</dbReference>
<dbReference type="PANTHER" id="PTHR11571:SF261">
    <property type="entry name" value="GLUTATHIONE S-TRANSFERASE GST-36-RELATED"/>
    <property type="match status" value="1"/>
</dbReference>
<dbReference type="InterPro" id="IPR004046">
    <property type="entry name" value="GST_C"/>
</dbReference>
<dbReference type="SUPFAM" id="SSF47616">
    <property type="entry name" value="GST C-terminal domain-like"/>
    <property type="match status" value="1"/>
</dbReference>
<gene>
    <name evidence="3" type="ORF">L596_007389</name>
</gene>
<dbReference type="InterPro" id="IPR004045">
    <property type="entry name" value="Glutathione_S-Trfase_N"/>
</dbReference>
<reference evidence="3 4" key="1">
    <citation type="journal article" date="2015" name="Genome Biol.">
        <title>Comparative genomics of Steinernema reveals deeply conserved gene regulatory networks.</title>
        <authorList>
            <person name="Dillman A.R."/>
            <person name="Macchietto M."/>
            <person name="Porter C.F."/>
            <person name="Rogers A."/>
            <person name="Williams B."/>
            <person name="Antoshechkin I."/>
            <person name="Lee M.M."/>
            <person name="Goodwin Z."/>
            <person name="Lu X."/>
            <person name="Lewis E.E."/>
            <person name="Goodrich-Blair H."/>
            <person name="Stock S.P."/>
            <person name="Adams B.J."/>
            <person name="Sternberg P.W."/>
            <person name="Mortazavi A."/>
        </authorList>
    </citation>
    <scope>NUCLEOTIDE SEQUENCE [LARGE SCALE GENOMIC DNA]</scope>
    <source>
        <strain evidence="3 4">ALL</strain>
    </source>
</reference>
<feature type="domain" description="GST C-terminal" evidence="2">
    <location>
        <begin position="81"/>
        <end position="209"/>
    </location>
</feature>
<dbReference type="PROSITE" id="PS50405">
    <property type="entry name" value="GST_CTER"/>
    <property type="match status" value="1"/>
</dbReference>
<dbReference type="FunFam" id="3.40.30.10:FF:000258">
    <property type="entry name" value="Glutathione S-transferase"/>
    <property type="match status" value="1"/>
</dbReference>
<dbReference type="Proteomes" id="UP000298663">
    <property type="component" value="Unassembled WGS sequence"/>
</dbReference>
<evidence type="ECO:0000313" key="4">
    <source>
        <dbReference type="Proteomes" id="UP000298663"/>
    </source>
</evidence>
<dbReference type="SUPFAM" id="SSF52833">
    <property type="entry name" value="Thioredoxin-like"/>
    <property type="match status" value="1"/>
</dbReference>
<dbReference type="Gene3D" id="3.40.30.10">
    <property type="entry name" value="Glutaredoxin"/>
    <property type="match status" value="1"/>
</dbReference>
<dbReference type="SFLD" id="SFLDS00019">
    <property type="entry name" value="Glutathione_Transferase_(cytos"/>
    <property type="match status" value="1"/>
</dbReference>
<keyword evidence="4" id="KW-1185">Reference proteome</keyword>
<dbReference type="PANTHER" id="PTHR11571">
    <property type="entry name" value="GLUTATHIONE S-TRANSFERASE"/>
    <property type="match status" value="1"/>
</dbReference>
<dbReference type="SFLD" id="SFLDG00363">
    <property type="entry name" value="AMPS_(cytGST):_Alpha-__Mu-__Pi"/>
    <property type="match status" value="1"/>
</dbReference>
<comment type="caution">
    <text evidence="3">The sequence shown here is derived from an EMBL/GenBank/DDBJ whole genome shotgun (WGS) entry which is preliminary data.</text>
</comment>
<dbReference type="CDD" id="cd03039">
    <property type="entry name" value="GST_N_Sigma_like"/>
    <property type="match status" value="1"/>
</dbReference>
<dbReference type="PROSITE" id="PS50404">
    <property type="entry name" value="GST_NTER"/>
    <property type="match status" value="1"/>
</dbReference>
<dbReference type="SFLD" id="SFLDG01205">
    <property type="entry name" value="AMPS.1"/>
    <property type="match status" value="1"/>
</dbReference>
<dbReference type="InterPro" id="IPR050213">
    <property type="entry name" value="GST_superfamily"/>
</dbReference>
<dbReference type="InterPro" id="IPR040079">
    <property type="entry name" value="Glutathione_S-Trfase"/>
</dbReference>
<accession>A0A4U5P9J3</accession>
<dbReference type="InterPro" id="IPR036249">
    <property type="entry name" value="Thioredoxin-like_sf"/>
</dbReference>
<dbReference type="OrthoDB" id="414243at2759"/>
<evidence type="ECO:0000259" key="2">
    <source>
        <dbReference type="PROSITE" id="PS50405"/>
    </source>
</evidence>
<protein>
    <submittedName>
        <fullName evidence="3">Uncharacterized protein</fullName>
    </submittedName>
</protein>